<evidence type="ECO:0000256" key="2">
    <source>
        <dbReference type="ARBA" id="ARBA00023125"/>
    </source>
</evidence>
<dbReference type="PATRIC" id="fig|33050.5.peg.4421"/>
<dbReference type="PANTHER" id="PTHR38465">
    <property type="entry name" value="HTH-TYPE TRANSCRIPTIONAL REGULATOR MJ1563-RELATED"/>
    <property type="match status" value="1"/>
</dbReference>
<feature type="domain" description="HTH marR-type" evidence="4">
    <location>
        <begin position="57"/>
        <end position="115"/>
    </location>
</feature>
<dbReference type="Proteomes" id="UP000058074">
    <property type="component" value="Chromosome"/>
</dbReference>
<dbReference type="AlphaFoldDB" id="A0A0N7GT85"/>
<evidence type="ECO:0000313" key="6">
    <source>
        <dbReference type="Proteomes" id="UP000058074"/>
    </source>
</evidence>
<evidence type="ECO:0000259" key="4">
    <source>
        <dbReference type="Pfam" id="PF12802"/>
    </source>
</evidence>
<evidence type="ECO:0000256" key="1">
    <source>
        <dbReference type="ARBA" id="ARBA00023015"/>
    </source>
</evidence>
<evidence type="ECO:0000313" key="5">
    <source>
        <dbReference type="EMBL" id="ALH82811.1"/>
    </source>
</evidence>
<dbReference type="InterPro" id="IPR052362">
    <property type="entry name" value="HTH-GbsR_regulator"/>
</dbReference>
<name>A0A0N7GT85_SPHMC</name>
<keyword evidence="2" id="KW-0238">DNA-binding</keyword>
<evidence type="ECO:0000256" key="3">
    <source>
        <dbReference type="ARBA" id="ARBA00023163"/>
    </source>
</evidence>
<dbReference type="SUPFAM" id="SSF46785">
    <property type="entry name" value="Winged helix' DNA-binding domain"/>
    <property type="match status" value="1"/>
</dbReference>
<dbReference type="Pfam" id="PF12802">
    <property type="entry name" value="MarR_2"/>
    <property type="match status" value="1"/>
</dbReference>
<proteinExistence type="predicted"/>
<protein>
    <submittedName>
        <fullName evidence="5">ArsR family transcriptional regulator</fullName>
    </submittedName>
</protein>
<dbReference type="EMBL" id="CP012700">
    <property type="protein sequence ID" value="ALH82811.1"/>
    <property type="molecule type" value="Genomic_DNA"/>
</dbReference>
<reference evidence="5 6" key="1">
    <citation type="journal article" date="2015" name="Genome Announc.">
        <title>Complete Genome Sequence of Polypropylene Glycol- and Polyethylene Glycol-Degrading Sphingopyxis macrogoltabida Strain EY-1.</title>
        <authorList>
            <person name="Ohtsubo Y."/>
            <person name="Nagata Y."/>
            <person name="Numata M."/>
            <person name="Tsuchikane K."/>
            <person name="Hosoyama A."/>
            <person name="Yamazoe A."/>
            <person name="Tsuda M."/>
            <person name="Fujita N."/>
            <person name="Kawai F."/>
        </authorList>
    </citation>
    <scope>NUCLEOTIDE SEQUENCE [LARGE SCALE GENOMIC DNA]</scope>
    <source>
        <strain evidence="5 6">EY-1</strain>
    </source>
</reference>
<sequence>MTRRSKVSIIIETSEIIPYLSRVEPSSAPDSLSPPCRLSPLAQAFVLHFGEMGSRWGINRTVGQIYAMLFLAEVPRHAEEISEALSLSRGSVSMGLKELASWKLVQLRHLPGDRRDYYETPRDVWAIFRTLVEERKKREIDPTLTTLRGLMLEPATDPADRFAQERMAAMHEQIELLTDWYAEMQRLDNERLLQLLRLGSRVVKALEFKDRMLGRGKGQGLKEIDDGRD</sequence>
<dbReference type="GO" id="GO:0003677">
    <property type="term" value="F:DNA binding"/>
    <property type="evidence" value="ECO:0007669"/>
    <property type="project" value="UniProtKB-KW"/>
</dbReference>
<accession>A0A0N7GT85</accession>
<dbReference type="GO" id="GO:0003700">
    <property type="term" value="F:DNA-binding transcription factor activity"/>
    <property type="evidence" value="ECO:0007669"/>
    <property type="project" value="InterPro"/>
</dbReference>
<keyword evidence="1" id="KW-0805">Transcription regulation</keyword>
<dbReference type="InterPro" id="IPR000835">
    <property type="entry name" value="HTH_MarR-typ"/>
</dbReference>
<dbReference type="PANTHER" id="PTHR38465:SF1">
    <property type="entry name" value="HTH-TYPE TRANSCRIPTIONAL REGULATOR MJ1563-RELATED"/>
    <property type="match status" value="1"/>
</dbReference>
<organism evidence="5 6">
    <name type="scientific">Sphingopyxis macrogoltabida</name>
    <name type="common">Sphingomonas macrogoltabidus</name>
    <dbReference type="NCBI Taxonomy" id="33050"/>
    <lineage>
        <taxon>Bacteria</taxon>
        <taxon>Pseudomonadati</taxon>
        <taxon>Pseudomonadota</taxon>
        <taxon>Alphaproteobacteria</taxon>
        <taxon>Sphingomonadales</taxon>
        <taxon>Sphingomonadaceae</taxon>
        <taxon>Sphingopyxis</taxon>
    </lineage>
</organism>
<dbReference type="KEGG" id="smag:AN936_21330"/>
<keyword evidence="3" id="KW-0804">Transcription</keyword>
<dbReference type="Gene3D" id="1.10.10.10">
    <property type="entry name" value="Winged helix-like DNA-binding domain superfamily/Winged helix DNA-binding domain"/>
    <property type="match status" value="1"/>
</dbReference>
<gene>
    <name evidence="5" type="ORF">AN936_21330</name>
</gene>
<dbReference type="InterPro" id="IPR036390">
    <property type="entry name" value="WH_DNA-bd_sf"/>
</dbReference>
<dbReference type="InterPro" id="IPR036388">
    <property type="entry name" value="WH-like_DNA-bd_sf"/>
</dbReference>